<proteinExistence type="predicted"/>
<protein>
    <submittedName>
        <fullName evidence="1">Uncharacterized protein</fullName>
    </submittedName>
</protein>
<dbReference type="AlphaFoldDB" id="A0A8R1ENE5"/>
<dbReference type="Proteomes" id="UP000005237">
    <property type="component" value="Unassembled WGS sequence"/>
</dbReference>
<dbReference type="EnsemblMetazoa" id="CJA39492.1">
    <property type="protein sequence ID" value="CJA39492.1"/>
    <property type="gene ID" value="WBGene00215339"/>
</dbReference>
<sequence>MLSVFVQGLPSTKQVEEYRNNFERIESWSTPDINKYLQENENYFNSGLDSRMIGQVQVDCTFDLATAYVTIITVDLSRFRLVERLIIILINIVISI</sequence>
<reference evidence="2" key="1">
    <citation type="submission" date="2010-08" db="EMBL/GenBank/DDBJ databases">
        <authorList>
            <consortium name="Caenorhabditis japonica Sequencing Consortium"/>
            <person name="Wilson R.K."/>
        </authorList>
    </citation>
    <scope>NUCLEOTIDE SEQUENCE [LARGE SCALE GENOMIC DNA]</scope>
    <source>
        <strain evidence="2">DF5081</strain>
    </source>
</reference>
<evidence type="ECO:0000313" key="2">
    <source>
        <dbReference type="Proteomes" id="UP000005237"/>
    </source>
</evidence>
<accession>A0A8R1ENE5</accession>
<reference evidence="1" key="2">
    <citation type="submission" date="2022-06" db="UniProtKB">
        <authorList>
            <consortium name="EnsemblMetazoa"/>
        </authorList>
    </citation>
    <scope>IDENTIFICATION</scope>
    <source>
        <strain evidence="1">DF5081</strain>
    </source>
</reference>
<organism evidence="1 2">
    <name type="scientific">Caenorhabditis japonica</name>
    <dbReference type="NCBI Taxonomy" id="281687"/>
    <lineage>
        <taxon>Eukaryota</taxon>
        <taxon>Metazoa</taxon>
        <taxon>Ecdysozoa</taxon>
        <taxon>Nematoda</taxon>
        <taxon>Chromadorea</taxon>
        <taxon>Rhabditida</taxon>
        <taxon>Rhabditina</taxon>
        <taxon>Rhabditomorpha</taxon>
        <taxon>Rhabditoidea</taxon>
        <taxon>Rhabditidae</taxon>
        <taxon>Peloderinae</taxon>
        <taxon>Caenorhabditis</taxon>
    </lineage>
</organism>
<keyword evidence="2" id="KW-1185">Reference proteome</keyword>
<evidence type="ECO:0000313" key="1">
    <source>
        <dbReference type="EnsemblMetazoa" id="CJA39492.1"/>
    </source>
</evidence>
<name>A0A8R1ENE5_CAEJA</name>